<evidence type="ECO:0000256" key="8">
    <source>
        <dbReference type="ARBA" id="ARBA00022692"/>
    </source>
</evidence>
<dbReference type="RefSeq" id="WP_106511903.1">
    <property type="nucleotide sequence ID" value="NZ_PXYI01000002.1"/>
</dbReference>
<comment type="similarity">
    <text evidence="3">Belongs to the etk/wzc family.</text>
</comment>
<evidence type="ECO:0000256" key="16">
    <source>
        <dbReference type="SAM" id="Coils"/>
    </source>
</evidence>
<evidence type="ECO:0000256" key="2">
    <source>
        <dbReference type="ARBA" id="ARBA00007316"/>
    </source>
</evidence>
<comment type="catalytic activity">
    <reaction evidence="15">
        <text>L-tyrosyl-[protein] + ATP = O-phospho-L-tyrosyl-[protein] + ADP + H(+)</text>
        <dbReference type="Rhea" id="RHEA:10596"/>
        <dbReference type="Rhea" id="RHEA-COMP:10136"/>
        <dbReference type="Rhea" id="RHEA-COMP:20101"/>
        <dbReference type="ChEBI" id="CHEBI:15378"/>
        <dbReference type="ChEBI" id="CHEBI:30616"/>
        <dbReference type="ChEBI" id="CHEBI:46858"/>
        <dbReference type="ChEBI" id="CHEBI:61978"/>
        <dbReference type="ChEBI" id="CHEBI:456216"/>
        <dbReference type="EC" id="2.7.10.2"/>
    </reaction>
</comment>
<evidence type="ECO:0000256" key="12">
    <source>
        <dbReference type="ARBA" id="ARBA00022989"/>
    </source>
</evidence>
<organism evidence="21 22">
    <name type="scientific">Allosphingosinicella deserti</name>
    <dbReference type="NCBI Taxonomy" id="2116704"/>
    <lineage>
        <taxon>Bacteria</taxon>
        <taxon>Pseudomonadati</taxon>
        <taxon>Pseudomonadota</taxon>
        <taxon>Alphaproteobacteria</taxon>
        <taxon>Sphingomonadales</taxon>
        <taxon>Sphingomonadaceae</taxon>
        <taxon>Allosphingosinicella</taxon>
    </lineage>
</organism>
<evidence type="ECO:0000256" key="17">
    <source>
        <dbReference type="SAM" id="Phobius"/>
    </source>
</evidence>
<evidence type="ECO:0000256" key="11">
    <source>
        <dbReference type="ARBA" id="ARBA00022840"/>
    </source>
</evidence>
<dbReference type="InterPro" id="IPR032807">
    <property type="entry name" value="GNVR"/>
</dbReference>
<keyword evidence="14" id="KW-0829">Tyrosine-protein kinase</keyword>
<evidence type="ECO:0000313" key="21">
    <source>
        <dbReference type="EMBL" id="PSJ41737.1"/>
    </source>
</evidence>
<dbReference type="InterPro" id="IPR005702">
    <property type="entry name" value="Wzc-like_C"/>
</dbReference>
<evidence type="ECO:0000259" key="19">
    <source>
        <dbReference type="Pfam" id="PF13614"/>
    </source>
</evidence>
<keyword evidence="6" id="KW-0997">Cell inner membrane</keyword>
<evidence type="ECO:0000256" key="1">
    <source>
        <dbReference type="ARBA" id="ARBA00004429"/>
    </source>
</evidence>
<protein>
    <recommendedName>
        <fullName evidence="4">non-specific protein-tyrosine kinase</fullName>
        <ecNumber evidence="4">2.7.10.2</ecNumber>
    </recommendedName>
</protein>
<dbReference type="GO" id="GO:0005524">
    <property type="term" value="F:ATP binding"/>
    <property type="evidence" value="ECO:0007669"/>
    <property type="project" value="UniProtKB-KW"/>
</dbReference>
<evidence type="ECO:0000256" key="3">
    <source>
        <dbReference type="ARBA" id="ARBA00008883"/>
    </source>
</evidence>
<comment type="caution">
    <text evidence="21">The sequence shown here is derived from an EMBL/GenBank/DDBJ whole genome shotgun (WGS) entry which is preliminary data.</text>
</comment>
<dbReference type="Proteomes" id="UP000241167">
    <property type="component" value="Unassembled WGS sequence"/>
</dbReference>
<evidence type="ECO:0000256" key="4">
    <source>
        <dbReference type="ARBA" id="ARBA00011903"/>
    </source>
</evidence>
<keyword evidence="12 17" id="KW-1133">Transmembrane helix</keyword>
<evidence type="ECO:0000256" key="10">
    <source>
        <dbReference type="ARBA" id="ARBA00022777"/>
    </source>
</evidence>
<keyword evidence="16" id="KW-0175">Coiled coil</keyword>
<comment type="similarity">
    <text evidence="2">Belongs to the CpsD/CapB family.</text>
</comment>
<dbReference type="OrthoDB" id="230260at2"/>
<evidence type="ECO:0000256" key="7">
    <source>
        <dbReference type="ARBA" id="ARBA00022679"/>
    </source>
</evidence>
<accession>A0A2P7QUT9</accession>
<evidence type="ECO:0000259" key="18">
    <source>
        <dbReference type="Pfam" id="PF02706"/>
    </source>
</evidence>
<dbReference type="AlphaFoldDB" id="A0A2P7QUT9"/>
<dbReference type="CDD" id="cd05387">
    <property type="entry name" value="BY-kinase"/>
    <property type="match status" value="1"/>
</dbReference>
<keyword evidence="7" id="KW-0808">Transferase</keyword>
<evidence type="ECO:0000256" key="14">
    <source>
        <dbReference type="ARBA" id="ARBA00023137"/>
    </source>
</evidence>
<keyword evidence="22" id="KW-1185">Reference proteome</keyword>
<dbReference type="GO" id="GO:0005886">
    <property type="term" value="C:plasma membrane"/>
    <property type="evidence" value="ECO:0007669"/>
    <property type="project" value="UniProtKB-SubCell"/>
</dbReference>
<evidence type="ECO:0000256" key="6">
    <source>
        <dbReference type="ARBA" id="ARBA00022519"/>
    </source>
</evidence>
<dbReference type="EC" id="2.7.10.2" evidence="4"/>
<feature type="domain" description="AAA" evidence="19">
    <location>
        <begin position="546"/>
        <end position="660"/>
    </location>
</feature>
<feature type="coiled-coil region" evidence="16">
    <location>
        <begin position="214"/>
        <end position="241"/>
    </location>
</feature>
<dbReference type="Pfam" id="PF13807">
    <property type="entry name" value="GNVR"/>
    <property type="match status" value="1"/>
</dbReference>
<comment type="subcellular location">
    <subcellularLocation>
        <location evidence="1">Cell inner membrane</location>
        <topology evidence="1">Multi-pass membrane protein</topology>
    </subcellularLocation>
</comment>
<dbReference type="PANTHER" id="PTHR32309:SF13">
    <property type="entry name" value="FERRIC ENTEROBACTIN TRANSPORT PROTEIN FEPE"/>
    <property type="match status" value="1"/>
</dbReference>
<feature type="transmembrane region" description="Helical" evidence="17">
    <location>
        <begin position="56"/>
        <end position="77"/>
    </location>
</feature>
<keyword evidence="11" id="KW-0067">ATP-binding</keyword>
<dbReference type="InterPro" id="IPR025669">
    <property type="entry name" value="AAA_dom"/>
</dbReference>
<dbReference type="InterPro" id="IPR027417">
    <property type="entry name" value="P-loop_NTPase"/>
</dbReference>
<reference evidence="21 22" key="1">
    <citation type="submission" date="2018-03" db="EMBL/GenBank/DDBJ databases">
        <title>The draft genome of Sphingosinicella sp. GL-C-18.</title>
        <authorList>
            <person name="Liu L."/>
            <person name="Li L."/>
            <person name="Liang L."/>
            <person name="Zhang X."/>
            <person name="Wang T."/>
        </authorList>
    </citation>
    <scope>NUCLEOTIDE SEQUENCE [LARGE SCALE GENOMIC DNA]</scope>
    <source>
        <strain evidence="21 22">GL-C-18</strain>
    </source>
</reference>
<dbReference type="SUPFAM" id="SSF52540">
    <property type="entry name" value="P-loop containing nucleoside triphosphate hydrolases"/>
    <property type="match status" value="1"/>
</dbReference>
<evidence type="ECO:0000259" key="20">
    <source>
        <dbReference type="Pfam" id="PF13807"/>
    </source>
</evidence>
<gene>
    <name evidence="21" type="ORF">C7I55_05485</name>
</gene>
<name>A0A2P7QUT9_9SPHN</name>
<proteinExistence type="inferred from homology"/>
<dbReference type="Gene3D" id="3.40.50.300">
    <property type="entry name" value="P-loop containing nucleotide triphosphate hydrolases"/>
    <property type="match status" value="1"/>
</dbReference>
<feature type="domain" description="Polysaccharide chain length determinant N-terminal" evidence="18">
    <location>
        <begin position="43"/>
        <end position="134"/>
    </location>
</feature>
<evidence type="ECO:0000256" key="15">
    <source>
        <dbReference type="ARBA" id="ARBA00051245"/>
    </source>
</evidence>
<keyword evidence="13 17" id="KW-0472">Membrane</keyword>
<keyword evidence="8 17" id="KW-0812">Transmembrane</keyword>
<dbReference type="InterPro" id="IPR050445">
    <property type="entry name" value="Bact_polysacc_biosynth/exp"/>
</dbReference>
<dbReference type="Pfam" id="PF02706">
    <property type="entry name" value="Wzz"/>
    <property type="match status" value="1"/>
</dbReference>
<keyword evidence="9" id="KW-0547">Nucleotide-binding</keyword>
<dbReference type="PANTHER" id="PTHR32309">
    <property type="entry name" value="TYROSINE-PROTEIN KINASE"/>
    <property type="match status" value="1"/>
</dbReference>
<evidence type="ECO:0000256" key="13">
    <source>
        <dbReference type="ARBA" id="ARBA00023136"/>
    </source>
</evidence>
<keyword evidence="5" id="KW-1003">Cell membrane</keyword>
<sequence length="741" mass="79777">MSKNDIEPAGAQPIWPLGPQAGGKLALPDPWAQQSYKAPSATDINLGTLWRILAEWRWLILGAIAVGLAAAVMLTFLTTPMYRAAATLEINPPTVEILDERKTGTRQSNDRDYLTTQYGLLASRNLAQRVAQDLNLASNPQIVPPGLDRTTRIKVATGVLQGHFEVYPVPQSRLVRISYTSPNPGLSAQITNSFADSFINSSLERRYEASSYARQFLERQIAKQKAELEISERKLVAYAQAQGLITTGGSGDKGSSGSDTNSLQGASLVALNQALTDAQSKRISAEQRYRQANSLNASEITQSTSALRASRAALQAEYQEKLASFKPDYPDMVRLRTRIEALGQEIAREGGTVSGGKTSTLLAEYRAAAAEERSLQARVNQLRQSVMTDRGDRVQYNILQREADTNRSLYDALLQRYKEIGVAAGIGTNSVSVVDRAEPPGGPYSPNLLLNLAVGLALGAIAGIGAALALEFLNDTIKTPDDVRDKLRLPSLGVVPKKKGNDPLAEELKDQTSPVAEAYSSLRTSLQFTTDTGAPKTLLITSTRAAEGKSSTTLALAQGFARLGKSVLLIDSDLRKPAFVTGVEPNEGLSKLLTNTDTLNQHVMKTQFEGLTLLPCGPLPPNPAELLSSPRLKAILAEASANYDMVIVDGPPVLGLADAPLLSANCRATLLVIESGKTRTKAAIDAVNRLKASGGNIVGAVLTKFRHQAHGYGYGYGYEPYRYGGVGSREREIKLIPQRAE</sequence>
<dbReference type="EMBL" id="PXYI01000002">
    <property type="protein sequence ID" value="PSJ41737.1"/>
    <property type="molecule type" value="Genomic_DNA"/>
</dbReference>
<dbReference type="Pfam" id="PF13614">
    <property type="entry name" value="AAA_31"/>
    <property type="match status" value="1"/>
</dbReference>
<keyword evidence="10" id="KW-0418">Kinase</keyword>
<evidence type="ECO:0000256" key="9">
    <source>
        <dbReference type="ARBA" id="ARBA00022741"/>
    </source>
</evidence>
<dbReference type="GO" id="GO:0004715">
    <property type="term" value="F:non-membrane spanning protein tyrosine kinase activity"/>
    <property type="evidence" value="ECO:0007669"/>
    <property type="project" value="UniProtKB-EC"/>
</dbReference>
<dbReference type="NCBIfam" id="TIGR01007">
    <property type="entry name" value="eps_fam"/>
    <property type="match status" value="1"/>
</dbReference>
<feature type="domain" description="Tyrosine-protein kinase G-rich" evidence="20">
    <location>
        <begin position="399"/>
        <end position="469"/>
    </location>
</feature>
<evidence type="ECO:0000256" key="5">
    <source>
        <dbReference type="ARBA" id="ARBA00022475"/>
    </source>
</evidence>
<dbReference type="InterPro" id="IPR003856">
    <property type="entry name" value="LPS_length_determ_N"/>
</dbReference>
<evidence type="ECO:0000313" key="22">
    <source>
        <dbReference type="Proteomes" id="UP000241167"/>
    </source>
</evidence>